<dbReference type="PANTHER" id="PTHR12919:SF20">
    <property type="entry name" value="SMALL RIBOSOMAL SUBUNIT PROTEIN BS16M"/>
    <property type="match status" value="1"/>
</dbReference>
<evidence type="ECO:0000256" key="2">
    <source>
        <dbReference type="ARBA" id="ARBA00023274"/>
    </source>
</evidence>
<keyword evidence="2" id="KW-0687">Ribonucleoprotein</keyword>
<dbReference type="GO" id="GO:0006412">
    <property type="term" value="P:translation"/>
    <property type="evidence" value="ECO:0007669"/>
    <property type="project" value="InterPro"/>
</dbReference>
<dbReference type="AlphaFoldDB" id="A0A0G0Y740"/>
<evidence type="ECO:0000313" key="4">
    <source>
        <dbReference type="EMBL" id="KKS32537.1"/>
    </source>
</evidence>
<dbReference type="PANTHER" id="PTHR12919">
    <property type="entry name" value="30S RIBOSOMAL PROTEIN S16"/>
    <property type="match status" value="1"/>
</dbReference>
<evidence type="ECO:0000256" key="3">
    <source>
        <dbReference type="ARBA" id="ARBA00035310"/>
    </source>
</evidence>
<proteinExistence type="predicted"/>
<sequence length="74" mass="8542">MLMIKLQPFGKKGDHHYRFVVIEGRTKLTGIPVESFGSYSSKTKQVTIKKDRLEYWLKQGVQPSDKVRSLCKIS</sequence>
<dbReference type="Gene3D" id="3.30.1320.10">
    <property type="match status" value="1"/>
</dbReference>
<dbReference type="GO" id="GO:0005737">
    <property type="term" value="C:cytoplasm"/>
    <property type="evidence" value="ECO:0007669"/>
    <property type="project" value="UniProtKB-ARBA"/>
</dbReference>
<dbReference type="GO" id="GO:0015935">
    <property type="term" value="C:small ribosomal subunit"/>
    <property type="evidence" value="ECO:0007669"/>
    <property type="project" value="TreeGrafter"/>
</dbReference>
<comment type="caution">
    <text evidence="4">The sequence shown here is derived from an EMBL/GenBank/DDBJ whole genome shotgun (WGS) entry which is preliminary data.</text>
</comment>
<protein>
    <recommendedName>
        <fullName evidence="3">30S ribosomal protein S16</fullName>
    </recommendedName>
</protein>
<name>A0A0G0Y740_9BACT</name>
<dbReference type="InterPro" id="IPR000307">
    <property type="entry name" value="Ribosomal_bS16"/>
</dbReference>
<dbReference type="EMBL" id="LCCN01000006">
    <property type="protein sequence ID" value="KKS32537.1"/>
    <property type="molecule type" value="Genomic_DNA"/>
</dbReference>
<dbReference type="GO" id="GO:0003735">
    <property type="term" value="F:structural constituent of ribosome"/>
    <property type="evidence" value="ECO:0007669"/>
    <property type="project" value="InterPro"/>
</dbReference>
<dbReference type="Pfam" id="PF00886">
    <property type="entry name" value="Ribosomal_S16"/>
    <property type="match status" value="1"/>
</dbReference>
<dbReference type="NCBIfam" id="TIGR00002">
    <property type="entry name" value="S16"/>
    <property type="match status" value="1"/>
</dbReference>
<reference evidence="4 5" key="1">
    <citation type="journal article" date="2015" name="Nature">
        <title>rRNA introns, odd ribosomes, and small enigmatic genomes across a large radiation of phyla.</title>
        <authorList>
            <person name="Brown C.T."/>
            <person name="Hug L.A."/>
            <person name="Thomas B.C."/>
            <person name="Sharon I."/>
            <person name="Castelle C.J."/>
            <person name="Singh A."/>
            <person name="Wilkins M.J."/>
            <person name="Williams K.H."/>
            <person name="Banfield J.F."/>
        </authorList>
    </citation>
    <scope>NUCLEOTIDE SEQUENCE [LARGE SCALE GENOMIC DNA]</scope>
</reference>
<dbReference type="Proteomes" id="UP000034160">
    <property type="component" value="Unassembled WGS sequence"/>
</dbReference>
<dbReference type="SUPFAM" id="SSF54565">
    <property type="entry name" value="Ribosomal protein S16"/>
    <property type="match status" value="1"/>
</dbReference>
<organism evidence="4 5">
    <name type="scientific">Candidatus Amesbacteria bacterium GW2011_GWA2_42_12</name>
    <dbReference type="NCBI Taxonomy" id="1618356"/>
    <lineage>
        <taxon>Bacteria</taxon>
        <taxon>Candidatus Amesiibacteriota</taxon>
    </lineage>
</organism>
<accession>A0A0G0Y740</accession>
<keyword evidence="1 4" id="KW-0689">Ribosomal protein</keyword>
<evidence type="ECO:0000256" key="1">
    <source>
        <dbReference type="ARBA" id="ARBA00022980"/>
    </source>
</evidence>
<dbReference type="STRING" id="1618356.UU93_C0006G0016"/>
<evidence type="ECO:0000313" key="5">
    <source>
        <dbReference type="Proteomes" id="UP000034160"/>
    </source>
</evidence>
<gene>
    <name evidence="4" type="ORF">UU93_C0006G0016</name>
</gene>
<dbReference type="InterPro" id="IPR023803">
    <property type="entry name" value="Ribosomal_bS16_dom_sf"/>
</dbReference>